<feature type="domain" description="NodB homology" evidence="2">
    <location>
        <begin position="315"/>
        <end position="442"/>
    </location>
</feature>
<dbReference type="SUPFAM" id="SSF88713">
    <property type="entry name" value="Glycoside hydrolase/deacetylase"/>
    <property type="match status" value="2"/>
</dbReference>
<dbReference type="GO" id="GO:0016810">
    <property type="term" value="F:hydrolase activity, acting on carbon-nitrogen (but not peptide) bonds"/>
    <property type="evidence" value="ECO:0007669"/>
    <property type="project" value="InterPro"/>
</dbReference>
<dbReference type="InterPro" id="IPR052740">
    <property type="entry name" value="CE4"/>
</dbReference>
<evidence type="ECO:0000259" key="2">
    <source>
        <dbReference type="Pfam" id="PF01522"/>
    </source>
</evidence>
<dbReference type="CDD" id="cd10975">
    <property type="entry name" value="CE4_CDA_like_2"/>
    <property type="match status" value="1"/>
</dbReference>
<keyword evidence="1" id="KW-0732">Signal</keyword>
<gene>
    <name evidence="3" type="ORF">HF086_001933</name>
</gene>
<comment type="caution">
    <text evidence="3">The sequence shown here is derived from an EMBL/GenBank/DDBJ whole genome shotgun (WGS) entry which is preliminary data.</text>
</comment>
<dbReference type="Pfam" id="PF01522">
    <property type="entry name" value="Polysacc_deac_1"/>
    <property type="match status" value="2"/>
</dbReference>
<proteinExistence type="predicted"/>
<dbReference type="Proteomes" id="UP000814243">
    <property type="component" value="Unassembled WGS sequence"/>
</dbReference>
<protein>
    <recommendedName>
        <fullName evidence="2">NodB homology domain-containing protein</fullName>
    </recommendedName>
</protein>
<organism evidence="3 4">
    <name type="scientific">Spodoptera exigua</name>
    <name type="common">Beet armyworm</name>
    <name type="synonym">Noctua fulgens</name>
    <dbReference type="NCBI Taxonomy" id="7107"/>
    <lineage>
        <taxon>Eukaryota</taxon>
        <taxon>Metazoa</taxon>
        <taxon>Ecdysozoa</taxon>
        <taxon>Arthropoda</taxon>
        <taxon>Hexapoda</taxon>
        <taxon>Insecta</taxon>
        <taxon>Pterygota</taxon>
        <taxon>Neoptera</taxon>
        <taxon>Endopterygota</taxon>
        <taxon>Lepidoptera</taxon>
        <taxon>Glossata</taxon>
        <taxon>Ditrysia</taxon>
        <taxon>Noctuoidea</taxon>
        <taxon>Noctuidae</taxon>
        <taxon>Amphipyrinae</taxon>
        <taxon>Spodoptera</taxon>
    </lineage>
</organism>
<dbReference type="PANTHER" id="PTHR45985">
    <property type="match status" value="1"/>
</dbReference>
<feature type="domain" description="NodB homology" evidence="2">
    <location>
        <begin position="55"/>
        <end position="185"/>
    </location>
</feature>
<evidence type="ECO:0000313" key="3">
    <source>
        <dbReference type="EMBL" id="KAH9635277.1"/>
    </source>
</evidence>
<dbReference type="GO" id="GO:0005975">
    <property type="term" value="P:carbohydrate metabolic process"/>
    <property type="evidence" value="ECO:0007669"/>
    <property type="project" value="InterPro"/>
</dbReference>
<dbReference type="PANTHER" id="PTHR45985:SF8">
    <property type="entry name" value="CHITIN DEACETYLASE-LIKE 9, ISOFORM A"/>
    <property type="match status" value="1"/>
</dbReference>
<dbReference type="InterPro" id="IPR002509">
    <property type="entry name" value="NODB_dom"/>
</dbReference>
<dbReference type="EMBL" id="JACEFF010000564">
    <property type="protein sequence ID" value="KAH9635277.1"/>
    <property type="molecule type" value="Genomic_DNA"/>
</dbReference>
<dbReference type="AlphaFoldDB" id="A0A922ME81"/>
<evidence type="ECO:0000313" key="4">
    <source>
        <dbReference type="Proteomes" id="UP000814243"/>
    </source>
</evidence>
<name>A0A922ME81_SPOEX</name>
<dbReference type="Gene3D" id="3.20.20.370">
    <property type="entry name" value="Glycoside hydrolase/deacetylase"/>
    <property type="match status" value="2"/>
</dbReference>
<feature type="signal peptide" evidence="1">
    <location>
        <begin position="1"/>
        <end position="18"/>
    </location>
</feature>
<evidence type="ECO:0000256" key="1">
    <source>
        <dbReference type="SAM" id="SignalP"/>
    </source>
</evidence>
<sequence>MKFVGLLALLLVSAVALAEEEEVEEAPECDLEACKLPNCRCSGVDIPGGLSPRDTPQFVTVTFDDGVNVNNIITYRNILYNRFNSNGCPAGVTFFVSHEYTNYVLINELYNRGFEIALHSISHQIPQTYWRDATYDDLKKEIADQKVQMSHFANIPSNSIKGVRLPFLQMAGDNSFQVMADYGLEYDCTWPTTTQTNPGLWPYTLDYKSNQDCVVPPCPTSSIPGVWVKPMVAWSDLQGVACSMVDACFFIPDRENEEEWFKFIMTNFERHYLGNRAPFGFYVHEAFISAYPAVQRAFVRFMDVVNNLPDAFMFITLTFDDGVNIRNIETYRDILYNRTGANGCPIGTTFYVSHEYTDYALVNELYNQGFEIALHSISHRTPTDFWASASYKDIKEEIIDQKDLIAHFANIPRESIRGVRLPFLQLAGNTSYQVMADHGLEYDSSWPTSALLNPGLWPYTLDYASIQDCPIHPCPSASIPKPWVQPMLSFRDEFGFPCAMADSCFYTPQFDDVDAWYKFFMRNFERQYLGNRAPFGFYIHEWYLVAYPGVKAAYIKFLDTVTSLNDVFLVNNDFYTDTKYI</sequence>
<accession>A0A922ME81</accession>
<reference evidence="3" key="1">
    <citation type="journal article" date="2021" name="G3 (Bethesda)">
        <title>Genome and transcriptome analysis of the beet armyworm Spodoptera exigua reveals targets for pest control. .</title>
        <authorList>
            <person name="Simon S."/>
            <person name="Breeschoten T."/>
            <person name="Jansen H.J."/>
            <person name="Dirks R.P."/>
            <person name="Schranz M.E."/>
            <person name="Ros V.I.D."/>
        </authorList>
    </citation>
    <scope>NUCLEOTIDE SEQUENCE</scope>
    <source>
        <strain evidence="3">TB_SE_WUR_2020</strain>
    </source>
</reference>
<dbReference type="InterPro" id="IPR011330">
    <property type="entry name" value="Glyco_hydro/deAcase_b/a-brl"/>
</dbReference>
<feature type="chain" id="PRO_5037047348" description="NodB homology domain-containing protein" evidence="1">
    <location>
        <begin position="19"/>
        <end position="581"/>
    </location>
</feature>